<dbReference type="InterPro" id="IPR050585">
    <property type="entry name" value="Xaa-Pro_dipeptidyl-ppase/CocE"/>
</dbReference>
<dbReference type="AlphaFoldDB" id="R8BCH0"/>
<feature type="domain" description="Xaa-Pro dipeptidyl-peptidase C-terminal" evidence="2">
    <location>
        <begin position="236"/>
        <end position="479"/>
    </location>
</feature>
<dbReference type="EMBL" id="KB933304">
    <property type="protein sequence ID" value="EON96998.1"/>
    <property type="molecule type" value="Genomic_DNA"/>
</dbReference>
<dbReference type="eggNOG" id="ENOG502QSSF">
    <property type="taxonomic scope" value="Eukaryota"/>
</dbReference>
<dbReference type="NCBIfam" id="TIGR00976">
    <property type="entry name" value="CocE_NonD"/>
    <property type="match status" value="2"/>
</dbReference>
<reference evidence="4" key="1">
    <citation type="journal article" date="2013" name="Genome Announc.">
        <title>Draft genome sequence of the ascomycete Phaeoacremonium aleophilum strain UCR-PA7, a causal agent of the esca disease complex in grapevines.</title>
        <authorList>
            <person name="Blanco-Ulate B."/>
            <person name="Rolshausen P."/>
            <person name="Cantu D."/>
        </authorList>
    </citation>
    <scope>NUCLEOTIDE SEQUENCE [LARGE SCALE GENOMIC DNA]</scope>
    <source>
        <strain evidence="4">UCR-PA7</strain>
    </source>
</reference>
<organism evidence="3 4">
    <name type="scientific">Phaeoacremonium minimum (strain UCR-PA7)</name>
    <name type="common">Esca disease fungus</name>
    <name type="synonym">Togninia minima</name>
    <dbReference type="NCBI Taxonomy" id="1286976"/>
    <lineage>
        <taxon>Eukaryota</taxon>
        <taxon>Fungi</taxon>
        <taxon>Dikarya</taxon>
        <taxon>Ascomycota</taxon>
        <taxon>Pezizomycotina</taxon>
        <taxon>Sordariomycetes</taxon>
        <taxon>Sordariomycetidae</taxon>
        <taxon>Togniniales</taxon>
        <taxon>Togniniaceae</taxon>
        <taxon>Phaeoacremonium</taxon>
    </lineage>
</organism>
<dbReference type="GO" id="GO:0008239">
    <property type="term" value="F:dipeptidyl-peptidase activity"/>
    <property type="evidence" value="ECO:0007669"/>
    <property type="project" value="InterPro"/>
</dbReference>
<dbReference type="Gene3D" id="3.40.50.1820">
    <property type="entry name" value="alpha/beta hydrolase"/>
    <property type="match status" value="1"/>
</dbReference>
<dbReference type="SUPFAM" id="SSF53474">
    <property type="entry name" value="alpha/beta-Hydrolases"/>
    <property type="match status" value="1"/>
</dbReference>
<dbReference type="InterPro" id="IPR000383">
    <property type="entry name" value="Xaa-Pro-like_dom"/>
</dbReference>
<dbReference type="Proteomes" id="UP000014074">
    <property type="component" value="Unassembled WGS sequence"/>
</dbReference>
<dbReference type="PANTHER" id="PTHR43056">
    <property type="entry name" value="PEPTIDASE S9 PROLYL OLIGOPEPTIDASE"/>
    <property type="match status" value="1"/>
</dbReference>
<evidence type="ECO:0000313" key="4">
    <source>
        <dbReference type="Proteomes" id="UP000014074"/>
    </source>
</evidence>
<dbReference type="InterPro" id="IPR005674">
    <property type="entry name" value="CocE/Ser_esterase"/>
</dbReference>
<dbReference type="Gene3D" id="2.60.120.260">
    <property type="entry name" value="Galactose-binding domain-like"/>
    <property type="match status" value="1"/>
</dbReference>
<keyword evidence="4" id="KW-1185">Reference proteome</keyword>
<dbReference type="Gene3D" id="1.10.3020.10">
    <property type="entry name" value="alpha-amino acid ester hydrolase ( Helical cap domain)"/>
    <property type="match status" value="1"/>
</dbReference>
<keyword evidence="1 3" id="KW-0378">Hydrolase</keyword>
<dbReference type="SMART" id="SM00939">
    <property type="entry name" value="PepX_C"/>
    <property type="match status" value="1"/>
</dbReference>
<dbReference type="Pfam" id="PF08530">
    <property type="entry name" value="PepX_C"/>
    <property type="match status" value="1"/>
</dbReference>
<dbReference type="InterPro" id="IPR013736">
    <property type="entry name" value="Xaa-Pro_dipept_C"/>
</dbReference>
<dbReference type="HOGENOM" id="CLU_015590_4_0_1"/>
<name>R8BCH0_PHAM7</name>
<accession>R8BCH0</accession>
<dbReference type="GeneID" id="19328266"/>
<dbReference type="InterPro" id="IPR008979">
    <property type="entry name" value="Galactose-bd-like_sf"/>
</dbReference>
<evidence type="ECO:0000256" key="1">
    <source>
        <dbReference type="ARBA" id="ARBA00022801"/>
    </source>
</evidence>
<dbReference type="RefSeq" id="XP_007918221.1">
    <property type="nucleotide sequence ID" value="XM_007920030.1"/>
</dbReference>
<sequence>MMAQVDALIHSYLAARGYACLRVDMRGTGDSEGVLHGEYLQQEQDDALEILKWIASQRWCTGSVGMIGNSWGGFNSLQVAARRPPELKAIISMCSSDDRYADDVHYMGGCLLIENFTWGAAMFGIMPGPPDPAIVGDKWYDIWMRRLEAGGNYLSEWHEHQRRDEFWRYASICEDYGAIQCPVYLVSGWMDAYTNPVFRMLEHLESPKKGLIGPWAHAYPNYAMPGPRIGFLQESIRWWDKWLKGTETGIMEEPVLRSYIQDTVPPRTTHASRPGRWVAEASVPSQGLLPQPLGLAPGRLTSSIGSSDEKISVCSPQTVGFAAGRWCPFGLNGDGPGDQRQEVGGSLVFDGEALSQPVDLLGAIVVNLRVSSNKSSAFIAAVVSEILPDGSATRLTYGVLNLTHRHGHTDIQPLEPGRFYNATLRLNDCGQRISAGSRLRLALSTSYFPIIWPSPEAATLTVDLAHSILHLPVRAESPLDTELPPFEPAENGKPLQTIKLREGSHKSTITQDLETSEVSLCIDTDSGLVEYEDNGWRFGASGKFNCGVLPDDPLSAHVEHRFRKEYGRGELTLVTEGWSRMKASLTEFHITSRLDVFKNEEHVFGRDYDYSIPRDHV</sequence>
<proteinExistence type="predicted"/>
<dbReference type="Pfam" id="PF02129">
    <property type="entry name" value="Peptidase_S15"/>
    <property type="match status" value="1"/>
</dbReference>
<dbReference type="PANTHER" id="PTHR43056:SF10">
    <property type="entry name" value="COCE_NOND FAMILY, PUTATIVE (AFU_ORTHOLOGUE AFUA_7G00600)-RELATED"/>
    <property type="match status" value="1"/>
</dbReference>
<dbReference type="OrthoDB" id="416441at2759"/>
<evidence type="ECO:0000259" key="2">
    <source>
        <dbReference type="SMART" id="SM00939"/>
    </source>
</evidence>
<dbReference type="KEGG" id="tmn:UCRPA7_7500"/>
<dbReference type="InterPro" id="IPR029058">
    <property type="entry name" value="AB_hydrolase_fold"/>
</dbReference>
<protein>
    <submittedName>
        <fullName evidence="3">Putative hydrolase family protein</fullName>
    </submittedName>
</protein>
<dbReference type="SUPFAM" id="SSF49785">
    <property type="entry name" value="Galactose-binding domain-like"/>
    <property type="match status" value="1"/>
</dbReference>
<gene>
    <name evidence="3" type="ORF">UCRPA7_7500</name>
</gene>
<evidence type="ECO:0000313" key="3">
    <source>
        <dbReference type="EMBL" id="EON96998.1"/>
    </source>
</evidence>